<name>A0ABV1QL26_9HYPH</name>
<dbReference type="PANTHER" id="PTHR12302">
    <property type="entry name" value="EBNA2 BINDING PROTEIN P100"/>
    <property type="match status" value="1"/>
</dbReference>
<dbReference type="SMART" id="SM00318">
    <property type="entry name" value="SNc"/>
    <property type="match status" value="1"/>
</dbReference>
<dbReference type="Proteomes" id="UP001480955">
    <property type="component" value="Unassembled WGS sequence"/>
</dbReference>
<evidence type="ECO:0000313" key="4">
    <source>
        <dbReference type="EMBL" id="MER2250093.1"/>
    </source>
</evidence>
<dbReference type="InterPro" id="IPR016071">
    <property type="entry name" value="Staphylococal_nuclease_OB-fold"/>
</dbReference>
<keyword evidence="5" id="KW-1185">Reference proteome</keyword>
<keyword evidence="2" id="KW-0732">Signal</keyword>
<dbReference type="Pfam" id="PF00565">
    <property type="entry name" value="SNase"/>
    <property type="match status" value="1"/>
</dbReference>
<evidence type="ECO:0000256" key="2">
    <source>
        <dbReference type="SAM" id="SignalP"/>
    </source>
</evidence>
<dbReference type="EMBL" id="JBELQE010000053">
    <property type="protein sequence ID" value="MER2250093.1"/>
    <property type="molecule type" value="Genomic_DNA"/>
</dbReference>
<feature type="chain" id="PRO_5046710676" evidence="2">
    <location>
        <begin position="19"/>
        <end position="227"/>
    </location>
</feature>
<dbReference type="InterPro" id="IPR035437">
    <property type="entry name" value="SNase_OB-fold_sf"/>
</dbReference>
<dbReference type="Gene3D" id="2.40.50.90">
    <property type="match status" value="1"/>
</dbReference>
<dbReference type="SUPFAM" id="SSF50199">
    <property type="entry name" value="Staphylococcal nuclease"/>
    <property type="match status" value="1"/>
</dbReference>
<accession>A0ABV1QL26</accession>
<evidence type="ECO:0000313" key="5">
    <source>
        <dbReference type="Proteomes" id="UP001480955"/>
    </source>
</evidence>
<evidence type="ECO:0000256" key="1">
    <source>
        <dbReference type="SAM" id="MobiDB-lite"/>
    </source>
</evidence>
<protein>
    <submittedName>
        <fullName evidence="4">Thermonuclease family protein</fullName>
    </submittedName>
</protein>
<evidence type="ECO:0000259" key="3">
    <source>
        <dbReference type="PROSITE" id="PS50830"/>
    </source>
</evidence>
<gene>
    <name evidence="4" type="ORF">ABS772_09235</name>
</gene>
<dbReference type="PROSITE" id="PS50830">
    <property type="entry name" value="TNASE_3"/>
    <property type="match status" value="1"/>
</dbReference>
<dbReference type="RefSeq" id="WP_350393938.1">
    <property type="nucleotide sequence ID" value="NZ_JBELQE010000053.1"/>
</dbReference>
<feature type="region of interest" description="Disordered" evidence="1">
    <location>
        <begin position="150"/>
        <end position="177"/>
    </location>
</feature>
<reference evidence="4 5" key="1">
    <citation type="submission" date="2024-06" db="EMBL/GenBank/DDBJ databases">
        <authorList>
            <person name="Campbell A.G."/>
        </authorList>
    </citation>
    <scope>NUCLEOTIDE SEQUENCE [LARGE SCALE GENOMIC DNA]</scope>
    <source>
        <strain evidence="4 5">EM12</strain>
    </source>
</reference>
<dbReference type="PANTHER" id="PTHR12302:SF26">
    <property type="entry name" value="BLR1266 PROTEIN"/>
    <property type="match status" value="1"/>
</dbReference>
<comment type="caution">
    <text evidence="4">The sequence shown here is derived from an EMBL/GenBank/DDBJ whole genome shotgun (WGS) entry which is preliminary data.</text>
</comment>
<feature type="domain" description="TNase-like" evidence="3">
    <location>
        <begin position="27"/>
        <end position="142"/>
    </location>
</feature>
<organism evidence="4 5">
    <name type="scientific">Methylorubrum podarium</name>
    <dbReference type="NCBI Taxonomy" id="200476"/>
    <lineage>
        <taxon>Bacteria</taxon>
        <taxon>Pseudomonadati</taxon>
        <taxon>Pseudomonadota</taxon>
        <taxon>Alphaproteobacteria</taxon>
        <taxon>Hyphomicrobiales</taxon>
        <taxon>Methylobacteriaceae</taxon>
        <taxon>Methylorubrum</taxon>
    </lineage>
</organism>
<feature type="compositionally biased region" description="Basic and acidic residues" evidence="1">
    <location>
        <begin position="150"/>
        <end position="163"/>
    </location>
</feature>
<proteinExistence type="predicted"/>
<feature type="signal peptide" evidence="2">
    <location>
        <begin position="1"/>
        <end position="18"/>
    </location>
</feature>
<sequence length="227" mass="25000">MRSQPWLLVLLLATPAHAEPFVGRASVIDGDTLDVRGTRIRLHGIDALESAQICKDATGKDYRCGQAAALALADHIGKRLVTCDPRETDRYGRVVAICRADAEDLNAWMVGQGHAVAYRRYTDEYVNAELTAKALRHGVWAGTFQDPSDWRRAKRAGGERSRPETVTPPSKASGCNIKGNISASGERIYHLPGSRDYERTRINDRAGERLFCSQDEAKAAGWRAPRG</sequence>